<dbReference type="InterPro" id="IPR000843">
    <property type="entry name" value="HTH_LacI"/>
</dbReference>
<dbReference type="PROSITE" id="PS50932">
    <property type="entry name" value="HTH_LACI_2"/>
    <property type="match status" value="1"/>
</dbReference>
<evidence type="ECO:0000313" key="6">
    <source>
        <dbReference type="EMBL" id="NOL45909.1"/>
    </source>
</evidence>
<proteinExistence type="predicted"/>
<gene>
    <name evidence="5" type="ORF">HNR71_005875</name>
    <name evidence="6" type="ORF">HPO96_37255</name>
</gene>
<dbReference type="Pfam" id="PF00356">
    <property type="entry name" value="LacI"/>
    <property type="match status" value="1"/>
</dbReference>
<keyword evidence="2 6" id="KW-0238">DNA-binding</keyword>
<dbReference type="PANTHER" id="PTHR30146:SF147">
    <property type="entry name" value="HTH-TYPE TRANSCRIPTIONAL REGULATOR DEGA"/>
    <property type="match status" value="1"/>
</dbReference>
<dbReference type="SUPFAM" id="SSF53822">
    <property type="entry name" value="Periplasmic binding protein-like I"/>
    <property type="match status" value="1"/>
</dbReference>
<dbReference type="SMART" id="SM00354">
    <property type="entry name" value="HTH_LACI"/>
    <property type="match status" value="1"/>
</dbReference>
<dbReference type="Pfam" id="PF13377">
    <property type="entry name" value="Peripla_BP_3"/>
    <property type="match status" value="1"/>
</dbReference>
<dbReference type="Gene3D" id="1.10.260.40">
    <property type="entry name" value="lambda repressor-like DNA-binding domains"/>
    <property type="match status" value="1"/>
</dbReference>
<dbReference type="GO" id="GO:0000976">
    <property type="term" value="F:transcription cis-regulatory region binding"/>
    <property type="evidence" value="ECO:0007669"/>
    <property type="project" value="TreeGrafter"/>
</dbReference>
<dbReference type="Proteomes" id="UP000553957">
    <property type="component" value="Unassembled WGS sequence"/>
</dbReference>
<keyword evidence="3" id="KW-0804">Transcription</keyword>
<dbReference type="RefSeq" id="WP_171679207.1">
    <property type="nucleotide sequence ID" value="NZ_JABJRC010000019.1"/>
</dbReference>
<reference evidence="5 8" key="2">
    <citation type="submission" date="2020-08" db="EMBL/GenBank/DDBJ databases">
        <title>Sequencing the genomes of 1000 actinobacteria strains.</title>
        <authorList>
            <person name="Klenk H.-P."/>
        </authorList>
    </citation>
    <scope>NUCLEOTIDE SEQUENCE [LARGE SCALE GENOMIC DNA]</scope>
    <source>
        <strain evidence="5 8">DSM 15626</strain>
    </source>
</reference>
<dbReference type="Proteomes" id="UP000534306">
    <property type="component" value="Unassembled WGS sequence"/>
</dbReference>
<dbReference type="GO" id="GO:0003700">
    <property type="term" value="F:DNA-binding transcription factor activity"/>
    <property type="evidence" value="ECO:0007669"/>
    <property type="project" value="TreeGrafter"/>
</dbReference>
<accession>A0A7Y4L7N1</accession>
<sequence length="327" mass="34692">MADSSATLTAVAEQAGVSRSTASRVFSQPHRLSAETVRRVRAVAAALGYEPRSRERALSGVRSQRLALLVADLSNPFFPPMIRAVEERAAAAGYSVLVGDTDEDAKREEALLSRFGPDVDGFVMASSRMPAEAILAQARKRAVVLVNRDLADVPRVLIDTTSGVTQAVDHLARLGHTRITYLSGPTRSWSNTQRREAVRRAGELRGLSVLITSGRRSSYDAGRAAVGQLLASGSTAVIAFDDLLAHGILAGLADRGVAVPAEFSVIGCDDVLPPYLTTVSDAAAAAGAAALALLLSHLTTPLPKHHHRHTLPTTLIPRTTTSRAHHN</sequence>
<evidence type="ECO:0000256" key="2">
    <source>
        <dbReference type="ARBA" id="ARBA00023125"/>
    </source>
</evidence>
<dbReference type="InterPro" id="IPR010982">
    <property type="entry name" value="Lambda_DNA-bd_dom_sf"/>
</dbReference>
<evidence type="ECO:0000259" key="4">
    <source>
        <dbReference type="PROSITE" id="PS50932"/>
    </source>
</evidence>
<dbReference type="PANTHER" id="PTHR30146">
    <property type="entry name" value="LACI-RELATED TRANSCRIPTIONAL REPRESSOR"/>
    <property type="match status" value="1"/>
</dbReference>
<evidence type="ECO:0000256" key="1">
    <source>
        <dbReference type="ARBA" id="ARBA00023015"/>
    </source>
</evidence>
<dbReference type="CDD" id="cd01392">
    <property type="entry name" value="HTH_LacI"/>
    <property type="match status" value="1"/>
</dbReference>
<dbReference type="InterPro" id="IPR046335">
    <property type="entry name" value="LacI/GalR-like_sensor"/>
</dbReference>
<keyword evidence="1" id="KW-0805">Transcription regulation</keyword>
<dbReference type="InterPro" id="IPR028082">
    <property type="entry name" value="Peripla_BP_I"/>
</dbReference>
<dbReference type="EMBL" id="JABJRC010000019">
    <property type="protein sequence ID" value="NOL45909.1"/>
    <property type="molecule type" value="Genomic_DNA"/>
</dbReference>
<reference evidence="6 7" key="1">
    <citation type="submission" date="2020-05" db="EMBL/GenBank/DDBJ databases">
        <title>Genome sequence of Kribbella sandramycini ATCC 39419.</title>
        <authorList>
            <person name="Maclea K.S."/>
            <person name="Fair J.L."/>
        </authorList>
    </citation>
    <scope>NUCLEOTIDE SEQUENCE [LARGE SCALE GENOMIC DNA]</scope>
    <source>
        <strain evidence="6 7">ATCC 39419</strain>
    </source>
</reference>
<comment type="caution">
    <text evidence="6">The sequence shown here is derived from an EMBL/GenBank/DDBJ whole genome shotgun (WGS) entry which is preliminary data.</text>
</comment>
<evidence type="ECO:0000313" key="8">
    <source>
        <dbReference type="Proteomes" id="UP000553957"/>
    </source>
</evidence>
<evidence type="ECO:0000256" key="3">
    <source>
        <dbReference type="ARBA" id="ARBA00023163"/>
    </source>
</evidence>
<dbReference type="SUPFAM" id="SSF47413">
    <property type="entry name" value="lambda repressor-like DNA-binding domains"/>
    <property type="match status" value="1"/>
</dbReference>
<evidence type="ECO:0000313" key="7">
    <source>
        <dbReference type="Proteomes" id="UP000534306"/>
    </source>
</evidence>
<name>A0A7Y4L7N1_9ACTN</name>
<evidence type="ECO:0000313" key="5">
    <source>
        <dbReference type="EMBL" id="MBB6570238.1"/>
    </source>
</evidence>
<dbReference type="EMBL" id="JACHKF010000001">
    <property type="protein sequence ID" value="MBB6570238.1"/>
    <property type="molecule type" value="Genomic_DNA"/>
</dbReference>
<organism evidence="6 7">
    <name type="scientific">Kribbella sandramycini</name>
    <dbReference type="NCBI Taxonomy" id="60450"/>
    <lineage>
        <taxon>Bacteria</taxon>
        <taxon>Bacillati</taxon>
        <taxon>Actinomycetota</taxon>
        <taxon>Actinomycetes</taxon>
        <taxon>Propionibacteriales</taxon>
        <taxon>Kribbellaceae</taxon>
        <taxon>Kribbella</taxon>
    </lineage>
</organism>
<feature type="domain" description="HTH lacI-type" evidence="4">
    <location>
        <begin position="6"/>
        <end position="60"/>
    </location>
</feature>
<dbReference type="Gene3D" id="3.40.50.2300">
    <property type="match status" value="2"/>
</dbReference>
<protein>
    <submittedName>
        <fullName evidence="6">LacI family DNA-binding transcriptional regulator</fullName>
    </submittedName>
    <submittedName>
        <fullName evidence="5">LacI family transcriptional regulator</fullName>
    </submittedName>
</protein>
<dbReference type="CDD" id="cd06267">
    <property type="entry name" value="PBP1_LacI_sugar_binding-like"/>
    <property type="match status" value="1"/>
</dbReference>
<keyword evidence="7" id="KW-1185">Reference proteome</keyword>
<dbReference type="AlphaFoldDB" id="A0A7Y4L7N1"/>